<dbReference type="STRING" id="28028.CFLV_08250"/>
<keyword evidence="5 8" id="KW-1133">Transmembrane helix</keyword>
<dbReference type="InterPro" id="IPR013685">
    <property type="entry name" value="POTRA_FtsQ_type"/>
</dbReference>
<reference evidence="11 13" key="2">
    <citation type="submission" date="2019-06" db="EMBL/GenBank/DDBJ databases">
        <title>Whole genome shotgun sequence of Corynebacterium flavescens NBRC 14136.</title>
        <authorList>
            <person name="Hosoyama A."/>
            <person name="Uohara A."/>
            <person name="Ohji S."/>
            <person name="Ichikawa N."/>
        </authorList>
    </citation>
    <scope>NUCLEOTIDE SEQUENCE [LARGE SCALE GENOMIC DNA]</scope>
    <source>
        <strain evidence="11 13">NBRC 14136</strain>
    </source>
</reference>
<evidence type="ECO:0000313" key="10">
    <source>
        <dbReference type="EMBL" id="APT87189.1"/>
    </source>
</evidence>
<organism evidence="10 12">
    <name type="scientific">Corynebacterium flavescens</name>
    <dbReference type="NCBI Taxonomy" id="28028"/>
    <lineage>
        <taxon>Bacteria</taxon>
        <taxon>Bacillati</taxon>
        <taxon>Actinomycetota</taxon>
        <taxon>Actinomycetes</taxon>
        <taxon>Mycobacteriales</taxon>
        <taxon>Corynebacteriaceae</taxon>
        <taxon>Corynebacterium</taxon>
    </lineage>
</organism>
<dbReference type="InterPro" id="IPR050487">
    <property type="entry name" value="FtsQ_DivIB"/>
</dbReference>
<keyword evidence="3 10" id="KW-0132">Cell division</keyword>
<dbReference type="EMBL" id="CP009246">
    <property type="protein sequence ID" value="APT87189.1"/>
    <property type="molecule type" value="Genomic_DNA"/>
</dbReference>
<keyword evidence="4 8" id="KW-0812">Transmembrane</keyword>
<dbReference type="InterPro" id="IPR034746">
    <property type="entry name" value="POTRA"/>
</dbReference>
<evidence type="ECO:0000256" key="3">
    <source>
        <dbReference type="ARBA" id="ARBA00022618"/>
    </source>
</evidence>
<dbReference type="KEGG" id="cfc:CFLV_08250"/>
<gene>
    <name evidence="11" type="ORF">CFL01nite_11020</name>
    <name evidence="10" type="ORF">CFLV_08250</name>
</gene>
<dbReference type="PANTHER" id="PTHR37820">
    <property type="entry name" value="CELL DIVISION PROTEIN DIVIB"/>
    <property type="match status" value="1"/>
</dbReference>
<evidence type="ECO:0000259" key="9">
    <source>
        <dbReference type="PROSITE" id="PS51779"/>
    </source>
</evidence>
<keyword evidence="2" id="KW-1003">Cell membrane</keyword>
<accession>A0A1L7CMY7</accession>
<dbReference type="GO" id="GO:0051301">
    <property type="term" value="P:cell division"/>
    <property type="evidence" value="ECO:0007669"/>
    <property type="project" value="UniProtKB-KW"/>
</dbReference>
<keyword evidence="7" id="KW-0131">Cell cycle</keyword>
<evidence type="ECO:0000256" key="8">
    <source>
        <dbReference type="SAM" id="Phobius"/>
    </source>
</evidence>
<evidence type="ECO:0000256" key="2">
    <source>
        <dbReference type="ARBA" id="ARBA00022475"/>
    </source>
</evidence>
<dbReference type="Proteomes" id="UP000185479">
    <property type="component" value="Chromosome"/>
</dbReference>
<dbReference type="EMBL" id="BJNB01000013">
    <property type="protein sequence ID" value="GEB97607.1"/>
    <property type="molecule type" value="Genomic_DNA"/>
</dbReference>
<reference evidence="10 12" key="1">
    <citation type="submission" date="2014-08" db="EMBL/GenBank/DDBJ databases">
        <title>Complete genome sequence of Corynebacterium flavescens OJ8(T)(=DSM 20296(T)), isolated from cheese.</title>
        <authorList>
            <person name="Ruckert C."/>
            <person name="Albersmeier A."/>
            <person name="Winkler A."/>
            <person name="Kalinowski J."/>
        </authorList>
    </citation>
    <scope>NUCLEOTIDE SEQUENCE [LARGE SCALE GENOMIC DNA]</scope>
    <source>
        <strain evidence="10 12">OJ8</strain>
    </source>
</reference>
<dbReference type="Gene3D" id="3.10.20.310">
    <property type="entry name" value="membrane protein fhac"/>
    <property type="match status" value="1"/>
</dbReference>
<dbReference type="GeneID" id="82880705"/>
<protein>
    <submittedName>
        <fullName evidence="10">Cell division protein FtsQ</fullName>
    </submittedName>
</protein>
<dbReference type="Proteomes" id="UP000315353">
    <property type="component" value="Unassembled WGS sequence"/>
</dbReference>
<dbReference type="GO" id="GO:0005886">
    <property type="term" value="C:plasma membrane"/>
    <property type="evidence" value="ECO:0007669"/>
    <property type="project" value="TreeGrafter"/>
</dbReference>
<evidence type="ECO:0000256" key="1">
    <source>
        <dbReference type="ARBA" id="ARBA00004370"/>
    </source>
</evidence>
<evidence type="ECO:0000256" key="5">
    <source>
        <dbReference type="ARBA" id="ARBA00022989"/>
    </source>
</evidence>
<evidence type="ECO:0000256" key="6">
    <source>
        <dbReference type="ARBA" id="ARBA00023136"/>
    </source>
</evidence>
<dbReference type="Pfam" id="PF08478">
    <property type="entry name" value="POTRA_1"/>
    <property type="match status" value="1"/>
</dbReference>
<dbReference type="PANTHER" id="PTHR37820:SF1">
    <property type="entry name" value="CELL DIVISION PROTEIN FTSQ"/>
    <property type="match status" value="1"/>
</dbReference>
<evidence type="ECO:0000256" key="7">
    <source>
        <dbReference type="ARBA" id="ARBA00023306"/>
    </source>
</evidence>
<evidence type="ECO:0000313" key="12">
    <source>
        <dbReference type="Proteomes" id="UP000185479"/>
    </source>
</evidence>
<evidence type="ECO:0000313" key="11">
    <source>
        <dbReference type="EMBL" id="GEB97607.1"/>
    </source>
</evidence>
<dbReference type="Pfam" id="PF03799">
    <property type="entry name" value="FtsQ_DivIB_C"/>
    <property type="match status" value="1"/>
</dbReference>
<keyword evidence="6 8" id="KW-0472">Membrane</keyword>
<dbReference type="RefSeq" id="WP_075730118.1">
    <property type="nucleotide sequence ID" value="NZ_BJNB01000013.1"/>
</dbReference>
<feature type="transmembrane region" description="Helical" evidence="8">
    <location>
        <begin position="12"/>
        <end position="35"/>
    </location>
</feature>
<feature type="domain" description="POTRA" evidence="9">
    <location>
        <begin position="38"/>
        <end position="106"/>
    </location>
</feature>
<comment type="subcellular location">
    <subcellularLocation>
        <location evidence="1">Membrane</location>
    </subcellularLocation>
</comment>
<sequence>MRKDKGVRSPAKWIAGVIAAIVAVGLLVGAALWVFPILRVGGFVVEGNEHIDSAAVEEATRVGIGTNLVRVNAREAAAGVASLPWVESATVSRSFPSKLKVELVEHKAIAFKKEGDDSELIDGAGEGFVRETPPEGTVEITGSVEPGSEQMAQAAAAISALSPELRAQVESLEVKDAYSLSFNLRDGRSVFWGASDGDDANKARAFATVLKMDGQHWNISNPELVTARD</sequence>
<evidence type="ECO:0000313" key="13">
    <source>
        <dbReference type="Proteomes" id="UP000315353"/>
    </source>
</evidence>
<dbReference type="AlphaFoldDB" id="A0A1L7CMY7"/>
<keyword evidence="12" id="KW-1185">Reference proteome</keyword>
<name>A0A1L7CMY7_CORFL</name>
<proteinExistence type="predicted"/>
<dbReference type="InterPro" id="IPR005548">
    <property type="entry name" value="Cell_div_FtsQ/DivIB_C"/>
</dbReference>
<dbReference type="PROSITE" id="PS51779">
    <property type="entry name" value="POTRA"/>
    <property type="match status" value="1"/>
</dbReference>
<evidence type="ECO:0000256" key="4">
    <source>
        <dbReference type="ARBA" id="ARBA00022692"/>
    </source>
</evidence>